<comment type="caution">
    <text evidence="8">The sequence shown here is derived from an EMBL/GenBank/DDBJ whole genome shotgun (WGS) entry which is preliminary data.</text>
</comment>
<feature type="site" description="Increases basicity of active site His" evidence="5">
    <location>
        <position position="134"/>
    </location>
</feature>
<evidence type="ECO:0000256" key="4">
    <source>
        <dbReference type="ARBA" id="ARBA00023315"/>
    </source>
</evidence>
<feature type="active site" description="Proton acceptor" evidence="5">
    <location>
        <position position="133"/>
    </location>
</feature>
<dbReference type="GO" id="GO:0016746">
    <property type="term" value="F:acyltransferase activity"/>
    <property type="evidence" value="ECO:0007669"/>
    <property type="project" value="UniProtKB-KW"/>
</dbReference>
<dbReference type="RefSeq" id="WP_086540648.1">
    <property type="nucleotide sequence ID" value="NZ_MSSW01000010.1"/>
</dbReference>
<evidence type="ECO:0000256" key="3">
    <source>
        <dbReference type="ARBA" id="ARBA00022737"/>
    </source>
</evidence>
<evidence type="ECO:0000256" key="2">
    <source>
        <dbReference type="ARBA" id="ARBA00022679"/>
    </source>
</evidence>
<dbReference type="AlphaFoldDB" id="A0A3E0DZI6"/>
<dbReference type="CDD" id="cd03360">
    <property type="entry name" value="LbH_AT_putative"/>
    <property type="match status" value="1"/>
</dbReference>
<dbReference type="SUPFAM" id="SSF51161">
    <property type="entry name" value="Trimeric LpxA-like enzymes"/>
    <property type="match status" value="1"/>
</dbReference>
<evidence type="ECO:0000256" key="1">
    <source>
        <dbReference type="ARBA" id="ARBA00007274"/>
    </source>
</evidence>
<dbReference type="Pfam" id="PF17836">
    <property type="entry name" value="PglD_N"/>
    <property type="match status" value="1"/>
</dbReference>
<dbReference type="Gene3D" id="2.160.10.10">
    <property type="entry name" value="Hexapeptide repeat proteins"/>
    <property type="match status" value="1"/>
</dbReference>
<dbReference type="InterPro" id="IPR041561">
    <property type="entry name" value="PglD_N"/>
</dbReference>
<keyword evidence="9" id="KW-1185">Reference proteome</keyword>
<feature type="binding site" evidence="6">
    <location>
        <position position="68"/>
    </location>
    <ligand>
        <name>substrate</name>
    </ligand>
</feature>
<protein>
    <submittedName>
        <fullName evidence="8">Sugar O-acyltransferase (Sialic acid O-acetyltransferase NeuD family)</fullName>
    </submittedName>
</protein>
<dbReference type="InterPro" id="IPR020019">
    <property type="entry name" value="AcTrfase_PglD-like"/>
</dbReference>
<dbReference type="PANTHER" id="PTHR43300:SF7">
    <property type="entry name" value="UDP-N-ACETYLBACILLOSAMINE N-ACETYLTRANSFERASE"/>
    <property type="match status" value="1"/>
</dbReference>
<evidence type="ECO:0000256" key="5">
    <source>
        <dbReference type="PIRSR" id="PIRSR620019-1"/>
    </source>
</evidence>
<evidence type="ECO:0000313" key="9">
    <source>
        <dbReference type="Proteomes" id="UP000256405"/>
    </source>
</evidence>
<dbReference type="InterPro" id="IPR018357">
    <property type="entry name" value="Hexapep_transf_CS"/>
</dbReference>
<gene>
    <name evidence="8" type="ORF">C8N25_10486</name>
</gene>
<accession>A0A3E0DZI6</accession>
<dbReference type="InterPro" id="IPR001451">
    <property type="entry name" value="Hexapep"/>
</dbReference>
<keyword evidence="3" id="KW-0677">Repeat</keyword>
<evidence type="ECO:0000259" key="7">
    <source>
        <dbReference type="Pfam" id="PF17836"/>
    </source>
</evidence>
<organism evidence="8 9">
    <name type="scientific">Algoriphagus antarcticus</name>
    <dbReference type="NCBI Taxonomy" id="238540"/>
    <lineage>
        <taxon>Bacteria</taxon>
        <taxon>Pseudomonadati</taxon>
        <taxon>Bacteroidota</taxon>
        <taxon>Cytophagia</taxon>
        <taxon>Cytophagales</taxon>
        <taxon>Cyclobacteriaceae</taxon>
        <taxon>Algoriphagus</taxon>
    </lineage>
</organism>
<dbReference type="InterPro" id="IPR011004">
    <property type="entry name" value="Trimer_LpxA-like_sf"/>
</dbReference>
<dbReference type="InterPro" id="IPR050179">
    <property type="entry name" value="Trans_hexapeptide_repeat"/>
</dbReference>
<evidence type="ECO:0000313" key="8">
    <source>
        <dbReference type="EMBL" id="REG91472.1"/>
    </source>
</evidence>
<proteinExistence type="inferred from homology"/>
<dbReference type="OrthoDB" id="708224at2"/>
<dbReference type="PROSITE" id="PS00101">
    <property type="entry name" value="HEXAPEP_TRANSFERASES"/>
    <property type="match status" value="1"/>
</dbReference>
<comment type="similarity">
    <text evidence="1">Belongs to the transferase hexapeptide repeat family.</text>
</comment>
<keyword evidence="4 8" id="KW-0012">Acyltransferase</keyword>
<dbReference type="PANTHER" id="PTHR43300">
    <property type="entry name" value="ACETYLTRANSFERASE"/>
    <property type="match status" value="1"/>
</dbReference>
<dbReference type="Proteomes" id="UP000256405">
    <property type="component" value="Unassembled WGS sequence"/>
</dbReference>
<keyword evidence="2 8" id="KW-0808">Transferase</keyword>
<dbReference type="Gene3D" id="3.40.50.20">
    <property type="match status" value="1"/>
</dbReference>
<feature type="domain" description="PglD N-terminal" evidence="7">
    <location>
        <begin position="2"/>
        <end position="78"/>
    </location>
</feature>
<sequence length="205" mass="21708">MIIAGAGGHGLEVHLVLIQQGVSSSEICYFDEDSAKLQRKEIEAEYVFENAVIEKHFRKDSRFVLGVGNPIYREKLFHLLVSLGGSMHAISNTSNFQQVKTGNVYDAMPFSFIGPETKIGLGVLVNTGAHVHHECVVGDFSEIGPGAMLLGGSKIGRACRIGAGAIILPGVELADDVIVGAGAVVTKSVTEKSTLIGIPAKPLLL</sequence>
<name>A0A3E0DZI6_9BACT</name>
<dbReference type="Pfam" id="PF00132">
    <property type="entry name" value="Hexapep"/>
    <property type="match status" value="1"/>
</dbReference>
<dbReference type="EMBL" id="QUNF01000004">
    <property type="protein sequence ID" value="REG91472.1"/>
    <property type="molecule type" value="Genomic_DNA"/>
</dbReference>
<evidence type="ECO:0000256" key="6">
    <source>
        <dbReference type="PIRSR" id="PIRSR620019-2"/>
    </source>
</evidence>
<reference evidence="8 9" key="1">
    <citation type="submission" date="2018-08" db="EMBL/GenBank/DDBJ databases">
        <title>Genomic Encyclopedia of Archaeal and Bacterial Type Strains, Phase II (KMG-II): from individual species to whole genera.</title>
        <authorList>
            <person name="Goeker M."/>
        </authorList>
    </citation>
    <scope>NUCLEOTIDE SEQUENCE [LARGE SCALE GENOMIC DNA]</scope>
    <source>
        <strain evidence="8 9">DSM 15986</strain>
    </source>
</reference>